<keyword evidence="12" id="KW-1185">Reference proteome</keyword>
<evidence type="ECO:0000259" key="9">
    <source>
        <dbReference type="Pfam" id="PF02551"/>
    </source>
</evidence>
<accession>A0A1V3JT82</accession>
<proteinExistence type="inferred from homology"/>
<dbReference type="GO" id="GO:0005829">
    <property type="term" value="C:cytosol"/>
    <property type="evidence" value="ECO:0007669"/>
    <property type="project" value="TreeGrafter"/>
</dbReference>
<dbReference type="NCBIfam" id="TIGR00189">
    <property type="entry name" value="tesB"/>
    <property type="match status" value="1"/>
</dbReference>
<dbReference type="Pfam" id="PF13622">
    <property type="entry name" value="4HBT_3"/>
    <property type="match status" value="1"/>
</dbReference>
<dbReference type="SUPFAM" id="SSF54637">
    <property type="entry name" value="Thioesterase/thiol ester dehydrase-isomerase"/>
    <property type="match status" value="2"/>
</dbReference>
<dbReference type="Pfam" id="PF02551">
    <property type="entry name" value="Acyl_CoA_thio"/>
    <property type="match status" value="1"/>
</dbReference>
<dbReference type="STRING" id="1907939.BKL49_02330"/>
<feature type="domain" description="Acyl-CoA thioesterase 2 C-terminal" evidence="9">
    <location>
        <begin position="149"/>
        <end position="281"/>
    </location>
</feature>
<dbReference type="Proteomes" id="UP000188602">
    <property type="component" value="Unassembled WGS sequence"/>
</dbReference>
<dbReference type="CDD" id="cd03445">
    <property type="entry name" value="Thioesterase_II_repeat2"/>
    <property type="match status" value="1"/>
</dbReference>
<evidence type="ECO:0000313" key="11">
    <source>
        <dbReference type="EMBL" id="OOF59651.1"/>
    </source>
</evidence>
<evidence type="ECO:0000313" key="12">
    <source>
        <dbReference type="Proteomes" id="UP000188602"/>
    </source>
</evidence>
<dbReference type="CDD" id="cd03444">
    <property type="entry name" value="Thioesterase_II_repeat1"/>
    <property type="match status" value="1"/>
</dbReference>
<dbReference type="InterPro" id="IPR003703">
    <property type="entry name" value="Acyl_CoA_thio"/>
</dbReference>
<protein>
    <recommendedName>
        <fullName evidence="7">Acyl-CoA thioesterase 2</fullName>
        <ecNumber evidence="5">3.1.2.20</ecNumber>
    </recommendedName>
    <alternativeName>
        <fullName evidence="8">Thioesterase II</fullName>
    </alternativeName>
</protein>
<dbReference type="PANTHER" id="PTHR11066:SF34">
    <property type="entry name" value="ACYL-COENZYME A THIOESTERASE 8"/>
    <property type="match status" value="1"/>
</dbReference>
<sequence>MSNTVNQLIELLTLEKIDDLIFRGESQDLGLRQVFGGQVVAQALSAAMQVAPEDRFLHSCHAYFLAPGESQYPIIYDVETLREGRNFSALRVKAIQHNQPICHITASFQTVEEGFAHQNTMPDVGSPESFTDENAMMKKLALSLPSPLKETFMAERPFEVRTKYLNNPFNGLKLPPVQYSWFKTNGTVPADLKIQQCLLAYFSDFHCILTALHPHEKGFLQQGMKVATIDHSIWFHRPFDLNHWHLHAVESNNAFGGRGLARGQIFSQEGKLIATTQQEGLIRYQK</sequence>
<dbReference type="GO" id="GO:0009062">
    <property type="term" value="P:fatty acid catabolic process"/>
    <property type="evidence" value="ECO:0007669"/>
    <property type="project" value="TreeGrafter"/>
</dbReference>
<name>A0A1V3JT82_9PAST</name>
<keyword evidence="4" id="KW-0443">Lipid metabolism</keyword>
<comment type="catalytic activity">
    <reaction evidence="6">
        <text>a fatty acyl-CoA + H2O = a fatty acid + CoA + H(+)</text>
        <dbReference type="Rhea" id="RHEA:16781"/>
        <dbReference type="ChEBI" id="CHEBI:15377"/>
        <dbReference type="ChEBI" id="CHEBI:15378"/>
        <dbReference type="ChEBI" id="CHEBI:28868"/>
        <dbReference type="ChEBI" id="CHEBI:57287"/>
        <dbReference type="ChEBI" id="CHEBI:77636"/>
        <dbReference type="EC" id="3.1.2.20"/>
    </reaction>
    <physiologicalReaction direction="left-to-right" evidence="6">
        <dbReference type="Rhea" id="RHEA:16782"/>
    </physiologicalReaction>
</comment>
<dbReference type="InterPro" id="IPR042171">
    <property type="entry name" value="Acyl-CoA_hotdog"/>
</dbReference>
<dbReference type="RefSeq" id="WP_077423031.1">
    <property type="nucleotide sequence ID" value="NZ_MLHQ01000008.1"/>
</dbReference>
<comment type="similarity">
    <text evidence="1">Belongs to the C/M/P thioester hydrolase family.</text>
</comment>
<dbReference type="InterPro" id="IPR029069">
    <property type="entry name" value="HotDog_dom_sf"/>
</dbReference>
<dbReference type="EC" id="3.1.2.20" evidence="5"/>
<feature type="domain" description="Acyl-CoA thioesterase-like N-terminal HotDog" evidence="10">
    <location>
        <begin position="33"/>
        <end position="109"/>
    </location>
</feature>
<dbReference type="PANTHER" id="PTHR11066">
    <property type="entry name" value="ACYL-COA THIOESTERASE"/>
    <property type="match status" value="1"/>
</dbReference>
<dbReference type="GO" id="GO:0047617">
    <property type="term" value="F:fatty acyl-CoA hydrolase activity"/>
    <property type="evidence" value="ECO:0007669"/>
    <property type="project" value="UniProtKB-EC"/>
</dbReference>
<evidence type="ECO:0000256" key="7">
    <source>
        <dbReference type="ARBA" id="ARBA00071120"/>
    </source>
</evidence>
<reference evidence="11 12" key="1">
    <citation type="submission" date="2016-10" db="EMBL/GenBank/DDBJ databases">
        <title>Rodentibacter gen. nov. and new species.</title>
        <authorList>
            <person name="Christensen H."/>
        </authorList>
    </citation>
    <scope>NUCLEOTIDE SEQUENCE [LARGE SCALE GENOMIC DNA]</scope>
    <source>
        <strain evidence="11 12">Ac151</strain>
    </source>
</reference>
<organism evidence="11 12">
    <name type="scientific">Rodentibacter myodis</name>
    <dbReference type="NCBI Taxonomy" id="1907939"/>
    <lineage>
        <taxon>Bacteria</taxon>
        <taxon>Pseudomonadati</taxon>
        <taxon>Pseudomonadota</taxon>
        <taxon>Gammaproteobacteria</taxon>
        <taxon>Pasteurellales</taxon>
        <taxon>Pasteurellaceae</taxon>
        <taxon>Rodentibacter</taxon>
    </lineage>
</organism>
<evidence type="ECO:0000256" key="5">
    <source>
        <dbReference type="ARBA" id="ARBA00038894"/>
    </source>
</evidence>
<dbReference type="GO" id="GO:0006637">
    <property type="term" value="P:acyl-CoA metabolic process"/>
    <property type="evidence" value="ECO:0007669"/>
    <property type="project" value="InterPro"/>
</dbReference>
<evidence type="ECO:0000259" key="10">
    <source>
        <dbReference type="Pfam" id="PF13622"/>
    </source>
</evidence>
<dbReference type="InterPro" id="IPR025652">
    <property type="entry name" value="TesB_C"/>
</dbReference>
<evidence type="ECO:0000256" key="6">
    <source>
        <dbReference type="ARBA" id="ARBA00050943"/>
    </source>
</evidence>
<dbReference type="AlphaFoldDB" id="A0A1V3JT82"/>
<evidence type="ECO:0000256" key="1">
    <source>
        <dbReference type="ARBA" id="ARBA00006538"/>
    </source>
</evidence>
<dbReference type="Gene3D" id="2.40.160.210">
    <property type="entry name" value="Acyl-CoA thioesterase, double hotdog domain"/>
    <property type="match status" value="1"/>
</dbReference>
<evidence type="ECO:0000256" key="4">
    <source>
        <dbReference type="ARBA" id="ARBA00023098"/>
    </source>
</evidence>
<evidence type="ECO:0000256" key="2">
    <source>
        <dbReference type="ARBA" id="ARBA00011881"/>
    </source>
</evidence>
<dbReference type="OrthoDB" id="9781019at2"/>
<comment type="subunit">
    <text evidence="2">Homotetramer.</text>
</comment>
<evidence type="ECO:0000256" key="3">
    <source>
        <dbReference type="ARBA" id="ARBA00022801"/>
    </source>
</evidence>
<dbReference type="FunFam" id="2.40.160.210:FF:000001">
    <property type="entry name" value="Acyl-CoA thioesterase II"/>
    <property type="match status" value="1"/>
</dbReference>
<gene>
    <name evidence="11" type="ORF">BKL49_02330</name>
</gene>
<comment type="caution">
    <text evidence="11">The sequence shown here is derived from an EMBL/GenBank/DDBJ whole genome shotgun (WGS) entry which is preliminary data.</text>
</comment>
<keyword evidence="3" id="KW-0378">Hydrolase</keyword>
<evidence type="ECO:0000256" key="8">
    <source>
        <dbReference type="ARBA" id="ARBA00079653"/>
    </source>
</evidence>
<dbReference type="InterPro" id="IPR049449">
    <property type="entry name" value="TesB_ACOT8-like_N"/>
</dbReference>
<dbReference type="EMBL" id="MLHQ01000008">
    <property type="protein sequence ID" value="OOF59651.1"/>
    <property type="molecule type" value="Genomic_DNA"/>
</dbReference>